<feature type="region of interest" description="Disordered" evidence="1">
    <location>
        <begin position="1"/>
        <end position="85"/>
    </location>
</feature>
<dbReference type="EMBL" id="BMQG01000005">
    <property type="protein sequence ID" value="GGM42486.1"/>
    <property type="molecule type" value="Genomic_DNA"/>
</dbReference>
<dbReference type="Proteomes" id="UP000600547">
    <property type="component" value="Unassembled WGS sequence"/>
</dbReference>
<name>A0A8H9GP35_9DEIO</name>
<sequence length="85" mass="8685">MTDRDERLPVNPTLAPHTPPTTPDPHAGPGPMPDTLPDAPPVPAPSTDGLNAQEVTTLVGGGDASRAETNESLANAEALGDPDDR</sequence>
<gene>
    <name evidence="2" type="ORF">GCM10008956_18610</name>
</gene>
<evidence type="ECO:0000313" key="3">
    <source>
        <dbReference type="Proteomes" id="UP000600547"/>
    </source>
</evidence>
<protein>
    <submittedName>
        <fullName evidence="2">Uncharacterized protein</fullName>
    </submittedName>
</protein>
<organism evidence="2 3">
    <name type="scientific">Deinococcus arenae</name>
    <dbReference type="NCBI Taxonomy" id="1452751"/>
    <lineage>
        <taxon>Bacteria</taxon>
        <taxon>Thermotogati</taxon>
        <taxon>Deinococcota</taxon>
        <taxon>Deinococci</taxon>
        <taxon>Deinococcales</taxon>
        <taxon>Deinococcaceae</taxon>
        <taxon>Deinococcus</taxon>
    </lineage>
</organism>
<evidence type="ECO:0000313" key="2">
    <source>
        <dbReference type="EMBL" id="GGM42486.1"/>
    </source>
</evidence>
<comment type="caution">
    <text evidence="2">The sequence shown here is derived from an EMBL/GenBank/DDBJ whole genome shotgun (WGS) entry which is preliminary data.</text>
</comment>
<feature type="compositionally biased region" description="Pro residues" evidence="1">
    <location>
        <begin position="17"/>
        <end position="44"/>
    </location>
</feature>
<dbReference type="RefSeq" id="WP_110831536.1">
    <property type="nucleotide sequence ID" value="NZ_BMQG01000005.1"/>
</dbReference>
<reference evidence="3" key="1">
    <citation type="journal article" date="2019" name="Int. J. Syst. Evol. Microbiol.">
        <title>The Global Catalogue of Microorganisms (GCM) 10K type strain sequencing project: providing services to taxonomists for standard genome sequencing and annotation.</title>
        <authorList>
            <consortium name="The Broad Institute Genomics Platform"/>
            <consortium name="The Broad Institute Genome Sequencing Center for Infectious Disease"/>
            <person name="Wu L."/>
            <person name="Ma J."/>
        </authorList>
    </citation>
    <scope>NUCLEOTIDE SEQUENCE [LARGE SCALE GENOMIC DNA]</scope>
    <source>
        <strain evidence="3">JCM 31047</strain>
    </source>
</reference>
<dbReference type="AlphaFoldDB" id="A0A8H9GP35"/>
<accession>A0A8H9GP35</accession>
<evidence type="ECO:0000256" key="1">
    <source>
        <dbReference type="SAM" id="MobiDB-lite"/>
    </source>
</evidence>
<proteinExistence type="predicted"/>
<keyword evidence="3" id="KW-1185">Reference proteome</keyword>